<comment type="catalytic activity">
    <reaction evidence="1 6">
        <text>7,8-dihydroneopterin = 6-hydroxymethyl-7,8-dihydropterin + glycolaldehyde</text>
        <dbReference type="Rhea" id="RHEA:10540"/>
        <dbReference type="ChEBI" id="CHEBI:17001"/>
        <dbReference type="ChEBI" id="CHEBI:17071"/>
        <dbReference type="ChEBI" id="CHEBI:44841"/>
        <dbReference type="EC" id="4.1.2.25"/>
    </reaction>
</comment>
<evidence type="ECO:0000313" key="8">
    <source>
        <dbReference type="EMBL" id="MEE4545188.1"/>
    </source>
</evidence>
<evidence type="ECO:0000313" key="9">
    <source>
        <dbReference type="Proteomes" id="UP001344658"/>
    </source>
</evidence>
<comment type="pathway">
    <text evidence="2 6">Cofactor biosynthesis; tetrahydrofolate biosynthesis; 2-amino-4-hydroxy-6-hydroxymethyl-7,8-dihydropteridine diphosphate from 7,8-dihydroneopterin triphosphate: step 3/4.</text>
</comment>
<comment type="similarity">
    <text evidence="3 6">Belongs to the DHNA family.</text>
</comment>
<dbReference type="InterPro" id="IPR043133">
    <property type="entry name" value="GTP-CH-I_C/QueF"/>
</dbReference>
<keyword evidence="9" id="KW-1185">Reference proteome</keyword>
<dbReference type="Pfam" id="PF02152">
    <property type="entry name" value="FolB"/>
    <property type="match status" value="1"/>
</dbReference>
<reference evidence="8 9" key="1">
    <citation type="submission" date="2023-12" db="EMBL/GenBank/DDBJ databases">
        <title>Streptomyces sp. V4-01.</title>
        <authorList>
            <person name="Somphong A."/>
            <person name="Phongsopitanun W."/>
        </authorList>
    </citation>
    <scope>NUCLEOTIDE SEQUENCE [LARGE SCALE GENOMIC DNA]</scope>
    <source>
        <strain evidence="8 9">V4-01</strain>
    </source>
</reference>
<dbReference type="InterPro" id="IPR006157">
    <property type="entry name" value="FolB_dom"/>
</dbReference>
<protein>
    <recommendedName>
        <fullName evidence="6">7,8-dihydroneopterin aldolase</fullName>
        <ecNumber evidence="6">4.1.2.25</ecNumber>
    </recommendedName>
</protein>
<dbReference type="SUPFAM" id="SSF55620">
    <property type="entry name" value="Tetrahydrobiopterin biosynthesis enzymes-like"/>
    <property type="match status" value="1"/>
</dbReference>
<comment type="caution">
    <text evidence="8">The sequence shown here is derived from an EMBL/GenBank/DDBJ whole genome shotgun (WGS) entry which is preliminary data.</text>
</comment>
<accession>A0ABU7PHK1</accession>
<evidence type="ECO:0000256" key="4">
    <source>
        <dbReference type="ARBA" id="ARBA00022909"/>
    </source>
</evidence>
<dbReference type="SMART" id="SM00905">
    <property type="entry name" value="FolB"/>
    <property type="match status" value="1"/>
</dbReference>
<gene>
    <name evidence="8" type="primary">folB</name>
    <name evidence="8" type="ORF">V2S66_24870</name>
</gene>
<dbReference type="NCBIfam" id="TIGR00526">
    <property type="entry name" value="folB_dom"/>
    <property type="match status" value="1"/>
</dbReference>
<name>A0ABU7PHK1_9ACTN</name>
<evidence type="ECO:0000256" key="6">
    <source>
        <dbReference type="RuleBase" id="RU362079"/>
    </source>
</evidence>
<keyword evidence="4 6" id="KW-0289">Folate biosynthesis</keyword>
<evidence type="ECO:0000256" key="2">
    <source>
        <dbReference type="ARBA" id="ARBA00005013"/>
    </source>
</evidence>
<dbReference type="GO" id="GO:0004150">
    <property type="term" value="F:dihydroneopterin aldolase activity"/>
    <property type="evidence" value="ECO:0007669"/>
    <property type="project" value="UniProtKB-EC"/>
</dbReference>
<dbReference type="NCBIfam" id="TIGR00525">
    <property type="entry name" value="folB"/>
    <property type="match status" value="1"/>
</dbReference>
<dbReference type="EC" id="4.1.2.25" evidence="6"/>
<organism evidence="8 9">
    <name type="scientific">Actinacidiphila polyblastidii</name>
    <dbReference type="NCBI Taxonomy" id="3110430"/>
    <lineage>
        <taxon>Bacteria</taxon>
        <taxon>Bacillati</taxon>
        <taxon>Actinomycetota</taxon>
        <taxon>Actinomycetes</taxon>
        <taxon>Kitasatosporales</taxon>
        <taxon>Streptomycetaceae</taxon>
        <taxon>Actinacidiphila</taxon>
    </lineage>
</organism>
<sequence>MDRVTLRGLSVRGHHGVFQHEREDGQTFVVDLVLGLDTAAAAAADDLELTVHYGVLAEQVAAVVSGEPVNLIETLAQRIADTCLGHQAVEEVEVTVHKPDAPITVPFEDVTVTISRRRP</sequence>
<dbReference type="PANTHER" id="PTHR42844:SF1">
    <property type="entry name" value="DIHYDRONEOPTERIN ALDOLASE 1-RELATED"/>
    <property type="match status" value="1"/>
</dbReference>
<keyword evidence="5 6" id="KW-0456">Lyase</keyword>
<evidence type="ECO:0000259" key="7">
    <source>
        <dbReference type="SMART" id="SM00905"/>
    </source>
</evidence>
<dbReference type="CDD" id="cd00534">
    <property type="entry name" value="DHNA_DHNTPE"/>
    <property type="match status" value="1"/>
</dbReference>
<proteinExistence type="inferred from homology"/>
<evidence type="ECO:0000256" key="5">
    <source>
        <dbReference type="ARBA" id="ARBA00023239"/>
    </source>
</evidence>
<dbReference type="InterPro" id="IPR006156">
    <property type="entry name" value="Dihydroneopterin_aldolase"/>
</dbReference>
<dbReference type="Gene3D" id="3.30.1130.10">
    <property type="match status" value="1"/>
</dbReference>
<evidence type="ECO:0000256" key="3">
    <source>
        <dbReference type="ARBA" id="ARBA00005708"/>
    </source>
</evidence>
<dbReference type="EMBL" id="JAZEWV010000026">
    <property type="protein sequence ID" value="MEE4545188.1"/>
    <property type="molecule type" value="Genomic_DNA"/>
</dbReference>
<dbReference type="RefSeq" id="WP_330798585.1">
    <property type="nucleotide sequence ID" value="NZ_JAZEWV010000026.1"/>
</dbReference>
<dbReference type="PANTHER" id="PTHR42844">
    <property type="entry name" value="DIHYDRONEOPTERIN ALDOLASE 1-RELATED"/>
    <property type="match status" value="1"/>
</dbReference>
<dbReference type="Proteomes" id="UP001344658">
    <property type="component" value="Unassembled WGS sequence"/>
</dbReference>
<evidence type="ECO:0000256" key="1">
    <source>
        <dbReference type="ARBA" id="ARBA00001353"/>
    </source>
</evidence>
<comment type="function">
    <text evidence="6">Catalyzes the conversion of 7,8-dihydroneopterin to 6-hydroxymethyl-7,8-dihydropterin.</text>
</comment>
<feature type="domain" description="Dihydroneopterin aldolase/epimerase" evidence="7">
    <location>
        <begin position="4"/>
        <end position="116"/>
    </location>
</feature>